<keyword evidence="2" id="KW-1003">Cell membrane</keyword>
<evidence type="ECO:0000256" key="2">
    <source>
        <dbReference type="ARBA" id="ARBA00022475"/>
    </source>
</evidence>
<accession>A0A0G0ZH11</accession>
<keyword evidence="3" id="KW-0328">Glycosyltransferase</keyword>
<organism evidence="10 11">
    <name type="scientific">Candidatus Gottesmanbacteria bacterium GW2011_GWA2_42_18</name>
    <dbReference type="NCBI Taxonomy" id="1618442"/>
    <lineage>
        <taxon>Bacteria</taxon>
        <taxon>Candidatus Gottesmaniibacteriota</taxon>
    </lineage>
</organism>
<evidence type="ECO:0000256" key="1">
    <source>
        <dbReference type="ARBA" id="ARBA00004651"/>
    </source>
</evidence>
<dbReference type="GO" id="GO:0016763">
    <property type="term" value="F:pentosyltransferase activity"/>
    <property type="evidence" value="ECO:0007669"/>
    <property type="project" value="TreeGrafter"/>
</dbReference>
<dbReference type="InterPro" id="IPR038731">
    <property type="entry name" value="RgtA/B/C-like"/>
</dbReference>
<dbReference type="Proteomes" id="UP000034320">
    <property type="component" value="Unassembled WGS sequence"/>
</dbReference>
<feature type="transmembrane region" description="Helical" evidence="8">
    <location>
        <begin position="325"/>
        <end position="343"/>
    </location>
</feature>
<evidence type="ECO:0000259" key="9">
    <source>
        <dbReference type="Pfam" id="PF13231"/>
    </source>
</evidence>
<dbReference type="PANTHER" id="PTHR33908:SF11">
    <property type="entry name" value="MEMBRANE PROTEIN"/>
    <property type="match status" value="1"/>
</dbReference>
<evidence type="ECO:0000256" key="4">
    <source>
        <dbReference type="ARBA" id="ARBA00022679"/>
    </source>
</evidence>
<keyword evidence="5 8" id="KW-0812">Transmembrane</keyword>
<dbReference type="PANTHER" id="PTHR33908">
    <property type="entry name" value="MANNOSYLTRANSFERASE YKCB-RELATED"/>
    <property type="match status" value="1"/>
</dbReference>
<dbReference type="Pfam" id="PF13231">
    <property type="entry name" value="PMT_2"/>
    <property type="match status" value="1"/>
</dbReference>
<evidence type="ECO:0000256" key="8">
    <source>
        <dbReference type="SAM" id="Phobius"/>
    </source>
</evidence>
<gene>
    <name evidence="10" type="ORF">UV09_C0001G0029</name>
</gene>
<dbReference type="GO" id="GO:0005886">
    <property type="term" value="C:plasma membrane"/>
    <property type="evidence" value="ECO:0007669"/>
    <property type="project" value="UniProtKB-SubCell"/>
</dbReference>
<feature type="transmembrane region" description="Helical" evidence="8">
    <location>
        <begin position="215"/>
        <end position="234"/>
    </location>
</feature>
<evidence type="ECO:0000313" key="10">
    <source>
        <dbReference type="EMBL" id="KKS47997.1"/>
    </source>
</evidence>
<evidence type="ECO:0000256" key="7">
    <source>
        <dbReference type="ARBA" id="ARBA00023136"/>
    </source>
</evidence>
<reference evidence="10 11" key="1">
    <citation type="journal article" date="2015" name="Nature">
        <title>rRNA introns, odd ribosomes, and small enigmatic genomes across a large radiation of phyla.</title>
        <authorList>
            <person name="Brown C.T."/>
            <person name="Hug L.A."/>
            <person name="Thomas B.C."/>
            <person name="Sharon I."/>
            <person name="Castelle C.J."/>
            <person name="Singh A."/>
            <person name="Wilkins M.J."/>
            <person name="Williams K.H."/>
            <person name="Banfield J.F."/>
        </authorList>
    </citation>
    <scope>NUCLEOTIDE SEQUENCE [LARGE SCALE GENOMIC DNA]</scope>
</reference>
<evidence type="ECO:0000256" key="5">
    <source>
        <dbReference type="ARBA" id="ARBA00022692"/>
    </source>
</evidence>
<feature type="transmembrane region" description="Helical" evidence="8">
    <location>
        <begin position="89"/>
        <end position="110"/>
    </location>
</feature>
<dbReference type="GO" id="GO:0009103">
    <property type="term" value="P:lipopolysaccharide biosynthetic process"/>
    <property type="evidence" value="ECO:0007669"/>
    <property type="project" value="UniProtKB-ARBA"/>
</dbReference>
<name>A0A0G0ZH11_9BACT</name>
<feature type="domain" description="Glycosyltransferase RgtA/B/C/D-like" evidence="9">
    <location>
        <begin position="71"/>
        <end position="229"/>
    </location>
</feature>
<evidence type="ECO:0000256" key="3">
    <source>
        <dbReference type="ARBA" id="ARBA00022676"/>
    </source>
</evidence>
<protein>
    <recommendedName>
        <fullName evidence="9">Glycosyltransferase RgtA/B/C/D-like domain-containing protein</fullName>
    </recommendedName>
</protein>
<evidence type="ECO:0000256" key="6">
    <source>
        <dbReference type="ARBA" id="ARBA00022989"/>
    </source>
</evidence>
<proteinExistence type="predicted"/>
<dbReference type="EMBL" id="LCDD01000001">
    <property type="protein sequence ID" value="KKS47997.1"/>
    <property type="molecule type" value="Genomic_DNA"/>
</dbReference>
<dbReference type="InterPro" id="IPR050297">
    <property type="entry name" value="LipidA_mod_glycosyltrf_83"/>
</dbReference>
<keyword evidence="7 8" id="KW-0472">Membrane</keyword>
<comment type="caution">
    <text evidence="10">The sequence shown here is derived from an EMBL/GenBank/DDBJ whole genome shotgun (WGS) entry which is preliminary data.</text>
</comment>
<evidence type="ECO:0000313" key="11">
    <source>
        <dbReference type="Proteomes" id="UP000034320"/>
    </source>
</evidence>
<dbReference type="AlphaFoldDB" id="A0A0G0ZH11"/>
<feature type="transmembrane region" description="Helical" evidence="8">
    <location>
        <begin position="374"/>
        <end position="394"/>
    </location>
</feature>
<comment type="subcellular location">
    <subcellularLocation>
        <location evidence="1">Cell membrane</location>
        <topology evidence="1">Multi-pass membrane protein</topology>
    </subcellularLocation>
</comment>
<keyword evidence="4" id="KW-0808">Transferase</keyword>
<sequence>MSYQKRFFWLILILLLAFSLRFFKISTNPHDLYIDEVSIGLNAATIVADGRDEYGQYFPVYFKAFGEYKLPIYIYTVALWQKISGPTPFSVRAPSAFFGSLTVLFFYLLIKETGAKQKIALIASFLLAVSSWHLHFSRAGFEATLGLFLLVTGLWLFFKFINSSFSAFLFSSLILFGLALYTYFPYRLFLPFLIPLVIYYQRQRLKEVLSRKKKTVYLLIIFMIIIPFLSGLFFQSGLKRARDVSLFNSVPTDYDDYFTETLLAPLTFYLKNFSSYFSLDFLFFIGDGNGRHSLREAGQNSVFLLPLAVLGLVRSLKKRKLSDKLFLSLFIIPAAVSASLLPSPHALRSLPMVLPIIYFSAKSLSVINSKKRAIFLIICSFFIYTFIQYLHIYYVHYRKKTSPDWSGGYRQTVEFVAENIKRYKKVYVTKEMGFGETFFRFYLPQSYLGRGRSLPPNIKFISSPFNPKTEEPFLYIGPHWEKWDGRKIGQIRNSGNDLIFNLWEN</sequence>
<feature type="transmembrane region" description="Helical" evidence="8">
    <location>
        <begin position="141"/>
        <end position="158"/>
    </location>
</feature>
<keyword evidence="6 8" id="KW-1133">Transmembrane helix</keyword>